<evidence type="ECO:0000313" key="2">
    <source>
        <dbReference type="Proteomes" id="UP000178912"/>
    </source>
</evidence>
<dbReference type="EMBL" id="FJUX01000326">
    <property type="protein sequence ID" value="CZT13997.1"/>
    <property type="molecule type" value="Genomic_DNA"/>
</dbReference>
<accession>A0A1E1LU22</accession>
<dbReference type="PANTHER" id="PTHR37520:SF1">
    <property type="entry name" value="INTRON-ENCODED DNA ENDONUCLEASE AI2A-RELATED"/>
    <property type="match status" value="1"/>
</dbReference>
<name>A0A1E1LU22_9HELO</name>
<reference evidence="2" key="1">
    <citation type="submission" date="2016-03" db="EMBL/GenBank/DDBJ databases">
        <authorList>
            <person name="Guldener U."/>
        </authorList>
    </citation>
    <scope>NUCLEOTIDE SEQUENCE [LARGE SCALE GENOMIC DNA]</scope>
    <source>
        <strain evidence="2">04CH-RAC-A.6.1</strain>
    </source>
</reference>
<dbReference type="InterPro" id="IPR027434">
    <property type="entry name" value="Homing_endonucl"/>
</dbReference>
<dbReference type="AlphaFoldDB" id="A0A1E1LU22"/>
<evidence type="ECO:0000313" key="1">
    <source>
        <dbReference type="EMBL" id="CZT13997.1"/>
    </source>
</evidence>
<organism evidence="1 2">
    <name type="scientific">Rhynchosporium agropyri</name>
    <dbReference type="NCBI Taxonomy" id="914238"/>
    <lineage>
        <taxon>Eukaryota</taxon>
        <taxon>Fungi</taxon>
        <taxon>Dikarya</taxon>
        <taxon>Ascomycota</taxon>
        <taxon>Pezizomycotina</taxon>
        <taxon>Leotiomycetes</taxon>
        <taxon>Helotiales</taxon>
        <taxon>Ploettnerulaceae</taxon>
        <taxon>Rhynchosporium</taxon>
    </lineage>
</organism>
<evidence type="ECO:0008006" key="3">
    <source>
        <dbReference type="Google" id="ProtNLM"/>
    </source>
</evidence>
<dbReference type="Proteomes" id="UP000178912">
    <property type="component" value="Unassembled WGS sequence"/>
</dbReference>
<dbReference type="Gene3D" id="3.10.28.10">
    <property type="entry name" value="Homing endonucleases"/>
    <property type="match status" value="1"/>
</dbReference>
<sequence>MVYLVKQLNGLIRLKVPAYKEACFLYNIDYVEANYNIGLYDPYLSGLVDTDGSIVFNYAGNRIECNLEFQHNQYTSKLNFDSTILNCKPYIVKRKKSSALAGPKDFTSIAFKFQNVNSMLFIYDYFMHNRLYCNMKFYRVTQIKGFIDIRKYKTSTLSSPEHKIYSNFVLN</sequence>
<gene>
    <name evidence="1" type="ORF">RAG0_17776</name>
</gene>
<protein>
    <recommendedName>
        <fullName evidence="3">Homing endonuclease LAGLIDADG domain-containing protein</fullName>
    </recommendedName>
</protein>
<keyword evidence="2" id="KW-1185">Reference proteome</keyword>
<dbReference type="OrthoDB" id="3675107at2759"/>
<proteinExistence type="predicted"/>
<dbReference type="SUPFAM" id="SSF55608">
    <property type="entry name" value="Homing endonucleases"/>
    <property type="match status" value="1"/>
</dbReference>
<dbReference type="PANTHER" id="PTHR37520">
    <property type="entry name" value="INTRON-ENCODED DNA ENDONUCLEASE AI2A-RELATED"/>
    <property type="match status" value="1"/>
</dbReference>